<evidence type="ECO:0000313" key="1">
    <source>
        <dbReference type="EMBL" id="KAK3330982.1"/>
    </source>
</evidence>
<organism evidence="1 2">
    <name type="scientific">Apodospora peruviana</name>
    <dbReference type="NCBI Taxonomy" id="516989"/>
    <lineage>
        <taxon>Eukaryota</taxon>
        <taxon>Fungi</taxon>
        <taxon>Dikarya</taxon>
        <taxon>Ascomycota</taxon>
        <taxon>Pezizomycotina</taxon>
        <taxon>Sordariomycetes</taxon>
        <taxon>Sordariomycetidae</taxon>
        <taxon>Sordariales</taxon>
        <taxon>Lasiosphaeriaceae</taxon>
        <taxon>Apodospora</taxon>
    </lineage>
</organism>
<dbReference type="EMBL" id="JAUEDM010000001">
    <property type="protein sequence ID" value="KAK3330982.1"/>
    <property type="molecule type" value="Genomic_DNA"/>
</dbReference>
<dbReference type="Proteomes" id="UP001283341">
    <property type="component" value="Unassembled WGS sequence"/>
</dbReference>
<protein>
    <submittedName>
        <fullName evidence="1">Uncharacterized protein</fullName>
    </submittedName>
</protein>
<name>A0AAE0ITP6_9PEZI</name>
<reference evidence="1" key="2">
    <citation type="submission" date="2023-06" db="EMBL/GenBank/DDBJ databases">
        <authorList>
            <consortium name="Lawrence Berkeley National Laboratory"/>
            <person name="Haridas S."/>
            <person name="Hensen N."/>
            <person name="Bonometti L."/>
            <person name="Westerberg I."/>
            <person name="Brannstrom I.O."/>
            <person name="Guillou S."/>
            <person name="Cros-Aarteil S."/>
            <person name="Calhoun S."/>
            <person name="Kuo A."/>
            <person name="Mondo S."/>
            <person name="Pangilinan J."/>
            <person name="Riley R."/>
            <person name="Labutti K."/>
            <person name="Andreopoulos B."/>
            <person name="Lipzen A."/>
            <person name="Chen C."/>
            <person name="Yanf M."/>
            <person name="Daum C."/>
            <person name="Ng V."/>
            <person name="Clum A."/>
            <person name="Steindorff A."/>
            <person name="Ohm R."/>
            <person name="Martin F."/>
            <person name="Silar P."/>
            <person name="Natvig D."/>
            <person name="Lalanne C."/>
            <person name="Gautier V."/>
            <person name="Ament-Velasquez S.L."/>
            <person name="Kruys A."/>
            <person name="Hutchinson M.I."/>
            <person name="Powell A.J."/>
            <person name="Barry K."/>
            <person name="Miller A.N."/>
            <person name="Grigoriev I.V."/>
            <person name="Debuchy R."/>
            <person name="Gladieux P."/>
            <person name="Thoren M.H."/>
            <person name="Johannesson H."/>
        </authorList>
    </citation>
    <scope>NUCLEOTIDE SEQUENCE</scope>
    <source>
        <strain evidence="1">CBS 118394</strain>
    </source>
</reference>
<accession>A0AAE0ITP6</accession>
<sequence length="200" mass="23320">MAIRPHPWASKTVIKRQQDWMNHSKRLPSRLFLARFRRCCLISRLGPPTEMRIRNIRGYLGAVMTMSVIPMSRDTACPRQVSCRKDLHPIVSCRFSTRRVRSGQPSGHLLEGQIFYSVFMERGRIRQLCQYTIHRNSLPGTYLTCPFSIHHHPYIHIRYLGEWPTTATILFAPLDHHTSLDYHHISEMLTDLSVRCPSLS</sequence>
<keyword evidence="2" id="KW-1185">Reference proteome</keyword>
<comment type="caution">
    <text evidence="1">The sequence shown here is derived from an EMBL/GenBank/DDBJ whole genome shotgun (WGS) entry which is preliminary data.</text>
</comment>
<reference evidence="1" key="1">
    <citation type="journal article" date="2023" name="Mol. Phylogenet. Evol.">
        <title>Genome-scale phylogeny and comparative genomics of the fungal order Sordariales.</title>
        <authorList>
            <person name="Hensen N."/>
            <person name="Bonometti L."/>
            <person name="Westerberg I."/>
            <person name="Brannstrom I.O."/>
            <person name="Guillou S."/>
            <person name="Cros-Aarteil S."/>
            <person name="Calhoun S."/>
            <person name="Haridas S."/>
            <person name="Kuo A."/>
            <person name="Mondo S."/>
            <person name="Pangilinan J."/>
            <person name="Riley R."/>
            <person name="LaButti K."/>
            <person name="Andreopoulos B."/>
            <person name="Lipzen A."/>
            <person name="Chen C."/>
            <person name="Yan M."/>
            <person name="Daum C."/>
            <person name="Ng V."/>
            <person name="Clum A."/>
            <person name="Steindorff A."/>
            <person name="Ohm R.A."/>
            <person name="Martin F."/>
            <person name="Silar P."/>
            <person name="Natvig D.O."/>
            <person name="Lalanne C."/>
            <person name="Gautier V."/>
            <person name="Ament-Velasquez S.L."/>
            <person name="Kruys A."/>
            <person name="Hutchinson M.I."/>
            <person name="Powell A.J."/>
            <person name="Barry K."/>
            <person name="Miller A.N."/>
            <person name="Grigoriev I.V."/>
            <person name="Debuchy R."/>
            <person name="Gladieux P."/>
            <person name="Hiltunen Thoren M."/>
            <person name="Johannesson H."/>
        </authorList>
    </citation>
    <scope>NUCLEOTIDE SEQUENCE</scope>
    <source>
        <strain evidence="1">CBS 118394</strain>
    </source>
</reference>
<proteinExistence type="predicted"/>
<dbReference type="AlphaFoldDB" id="A0AAE0ITP6"/>
<evidence type="ECO:0000313" key="2">
    <source>
        <dbReference type="Proteomes" id="UP001283341"/>
    </source>
</evidence>
<gene>
    <name evidence="1" type="ORF">B0H66DRAFT_83836</name>
</gene>